<evidence type="ECO:0008006" key="3">
    <source>
        <dbReference type="Google" id="ProtNLM"/>
    </source>
</evidence>
<dbReference type="Proteomes" id="UP000295411">
    <property type="component" value="Unassembled WGS sequence"/>
</dbReference>
<name>A0A4R5TU25_9MICC</name>
<proteinExistence type="predicted"/>
<comment type="caution">
    <text evidence="1">The sequence shown here is derived from an EMBL/GenBank/DDBJ whole genome shotgun (WGS) entry which is preliminary data.</text>
</comment>
<protein>
    <recommendedName>
        <fullName evidence="3">Nuclear transport factor 2 family protein</fullName>
    </recommendedName>
</protein>
<dbReference type="AlphaFoldDB" id="A0A4R5TU25"/>
<keyword evidence="2" id="KW-1185">Reference proteome</keyword>
<dbReference type="RefSeq" id="WP_133404212.1">
    <property type="nucleotide sequence ID" value="NZ_SMTK01000004.1"/>
</dbReference>
<dbReference type="InterPro" id="IPR032710">
    <property type="entry name" value="NTF2-like_dom_sf"/>
</dbReference>
<dbReference type="OrthoDB" id="4412416at2"/>
<dbReference type="SUPFAM" id="SSF54427">
    <property type="entry name" value="NTF2-like"/>
    <property type="match status" value="1"/>
</dbReference>
<evidence type="ECO:0000313" key="2">
    <source>
        <dbReference type="Proteomes" id="UP000295411"/>
    </source>
</evidence>
<organism evidence="1 2">
    <name type="scientific">Arthrobacter crusticola</name>
    <dbReference type="NCBI Taxonomy" id="2547960"/>
    <lineage>
        <taxon>Bacteria</taxon>
        <taxon>Bacillati</taxon>
        <taxon>Actinomycetota</taxon>
        <taxon>Actinomycetes</taxon>
        <taxon>Micrococcales</taxon>
        <taxon>Micrococcaceae</taxon>
        <taxon>Arthrobacter</taxon>
    </lineage>
</organism>
<sequence length="126" mass="13499">MIALTEPAGCGNAPRQLVIRDLVLALAEVDGPRLRELLDEEVRWDLAGAGMIEGISQLTGRLSGQGDVAAIELASILTHGREGSADGVLAFRNGRRQAFCHVLRFASTVKTAKVTEMRSYLVDLPG</sequence>
<reference evidence="1 2" key="1">
    <citation type="submission" date="2019-03" db="EMBL/GenBank/DDBJ databases">
        <title>Arthrobacter sp. nov., an bacterium isolated from biocrust in Mu Us Desert.</title>
        <authorList>
            <person name="Lixiong L."/>
        </authorList>
    </citation>
    <scope>NUCLEOTIDE SEQUENCE [LARGE SCALE GENOMIC DNA]</scope>
    <source>
        <strain evidence="1 2">SLN-3</strain>
    </source>
</reference>
<dbReference type="Gene3D" id="3.10.450.50">
    <property type="match status" value="1"/>
</dbReference>
<evidence type="ECO:0000313" key="1">
    <source>
        <dbReference type="EMBL" id="TDK24534.1"/>
    </source>
</evidence>
<accession>A0A4R5TU25</accession>
<gene>
    <name evidence="1" type="ORF">E2F48_11900</name>
</gene>
<dbReference type="EMBL" id="SMTK01000004">
    <property type="protein sequence ID" value="TDK24534.1"/>
    <property type="molecule type" value="Genomic_DNA"/>
</dbReference>